<name>X0U2M2_9ZZZZ</name>
<comment type="caution">
    <text evidence="1">The sequence shown here is derived from an EMBL/GenBank/DDBJ whole genome shotgun (WGS) entry which is preliminary data.</text>
</comment>
<evidence type="ECO:0000313" key="1">
    <source>
        <dbReference type="EMBL" id="GAG00009.1"/>
    </source>
</evidence>
<gene>
    <name evidence="1" type="ORF">S01H1_41453</name>
</gene>
<protein>
    <submittedName>
        <fullName evidence="1">Uncharacterized protein</fullName>
    </submittedName>
</protein>
<sequence>MSEVKTNSIEDMIKITTGYVREGILFDVTNNNGTWIIKLTGGY</sequence>
<reference evidence="1" key="1">
    <citation type="journal article" date="2014" name="Front. Microbiol.">
        <title>High frequency of phylogenetically diverse reductive dehalogenase-homologous genes in deep subseafloor sedimentary metagenomes.</title>
        <authorList>
            <person name="Kawai M."/>
            <person name="Futagami T."/>
            <person name="Toyoda A."/>
            <person name="Takaki Y."/>
            <person name="Nishi S."/>
            <person name="Hori S."/>
            <person name="Arai W."/>
            <person name="Tsubouchi T."/>
            <person name="Morono Y."/>
            <person name="Uchiyama I."/>
            <person name="Ito T."/>
            <person name="Fujiyama A."/>
            <person name="Inagaki F."/>
            <person name="Takami H."/>
        </authorList>
    </citation>
    <scope>NUCLEOTIDE SEQUENCE</scope>
    <source>
        <strain evidence="1">Expedition CK06-06</strain>
    </source>
</reference>
<accession>X0U2M2</accession>
<dbReference type="AlphaFoldDB" id="X0U2M2"/>
<dbReference type="EMBL" id="BARS01026295">
    <property type="protein sequence ID" value="GAG00009.1"/>
    <property type="molecule type" value="Genomic_DNA"/>
</dbReference>
<proteinExistence type="predicted"/>
<organism evidence="1">
    <name type="scientific">marine sediment metagenome</name>
    <dbReference type="NCBI Taxonomy" id="412755"/>
    <lineage>
        <taxon>unclassified sequences</taxon>
        <taxon>metagenomes</taxon>
        <taxon>ecological metagenomes</taxon>
    </lineage>
</organism>